<organism evidence="1 3">
    <name type="scientific">Mastigocoleus testarum BC008</name>
    <dbReference type="NCBI Taxonomy" id="371196"/>
    <lineage>
        <taxon>Bacteria</taxon>
        <taxon>Bacillati</taxon>
        <taxon>Cyanobacteriota</taxon>
        <taxon>Cyanophyceae</taxon>
        <taxon>Nostocales</taxon>
        <taxon>Hapalosiphonaceae</taxon>
        <taxon>Mastigocoleus</taxon>
    </lineage>
</organism>
<proteinExistence type="predicted"/>
<dbReference type="EMBL" id="LMTZ01000158">
    <property type="protein sequence ID" value="KST62344.1"/>
    <property type="molecule type" value="Genomic_DNA"/>
</dbReference>
<comment type="caution">
    <text evidence="1">The sequence shown here is derived from an EMBL/GenBank/DDBJ whole genome shotgun (WGS) entry which is preliminary data.</text>
</comment>
<protein>
    <submittedName>
        <fullName evidence="1">Uncharacterized protein</fullName>
    </submittedName>
</protein>
<gene>
    <name evidence="1" type="ORF">BC008_09235</name>
    <name evidence="2" type="ORF">BC008_12520</name>
</gene>
<name>A0A0V7ZCV2_9CYAN</name>
<reference evidence="1 3" key="1">
    <citation type="journal article" date="2015" name="Genome Announc.">
        <title>Draft Genome of the Euendolithic (true boring) Cyanobacterium Mastigocoleus testarum strain BC008.</title>
        <authorList>
            <person name="Guida B.S."/>
            <person name="Garcia-Pichel F."/>
        </authorList>
    </citation>
    <scope>NUCLEOTIDE SEQUENCE [LARGE SCALE GENOMIC DNA]</scope>
    <source>
        <strain evidence="1 3">BC008</strain>
    </source>
</reference>
<evidence type="ECO:0000313" key="3">
    <source>
        <dbReference type="Proteomes" id="UP000053372"/>
    </source>
</evidence>
<evidence type="ECO:0000313" key="1">
    <source>
        <dbReference type="EMBL" id="KST62344.1"/>
    </source>
</evidence>
<dbReference type="AlphaFoldDB" id="A0A0V7ZCV2"/>
<sequence length="102" mass="11614">MIYRIGISSSFGYKCITPYLTNLYSFLIMLYSKFGKTIIVDCAENLIVLEVNTRTYPTILKMLICVSEICLKSFISSFLAFKTFKLFSKNLTSGISSKIHKV</sequence>
<dbReference type="EMBL" id="LMTZ01000143">
    <property type="protein sequence ID" value="KST63126.1"/>
    <property type="molecule type" value="Genomic_DNA"/>
</dbReference>
<evidence type="ECO:0000313" key="2">
    <source>
        <dbReference type="EMBL" id="KST63126.1"/>
    </source>
</evidence>
<accession>A0A0V7ZCV2</accession>
<keyword evidence="3" id="KW-1185">Reference proteome</keyword>
<dbReference type="Proteomes" id="UP000053372">
    <property type="component" value="Unassembled WGS sequence"/>
</dbReference>